<name>K1S1K7_9ZZZZ</name>
<organism evidence="2">
    <name type="scientific">human gut metagenome</name>
    <dbReference type="NCBI Taxonomy" id="408170"/>
    <lineage>
        <taxon>unclassified sequences</taxon>
        <taxon>metagenomes</taxon>
        <taxon>organismal metagenomes</taxon>
    </lineage>
</organism>
<dbReference type="EMBL" id="AJWZ01010156">
    <property type="protein sequence ID" value="EKC49269.1"/>
    <property type="molecule type" value="Genomic_DNA"/>
</dbReference>
<accession>K1S1K7</accession>
<gene>
    <name evidence="2" type="ORF">OBE_14731</name>
</gene>
<feature type="domain" description="DUF3846" evidence="1">
    <location>
        <begin position="2"/>
        <end position="67"/>
    </location>
</feature>
<protein>
    <recommendedName>
        <fullName evidence="1">DUF3846 domain-containing protein</fullName>
    </recommendedName>
</protein>
<dbReference type="AlphaFoldDB" id="K1S1K7"/>
<feature type="non-terminal residue" evidence="2">
    <location>
        <position position="1"/>
    </location>
</feature>
<proteinExistence type="predicted"/>
<evidence type="ECO:0000313" key="2">
    <source>
        <dbReference type="EMBL" id="EKC49269.1"/>
    </source>
</evidence>
<reference evidence="2" key="1">
    <citation type="journal article" date="2013" name="Environ. Microbiol.">
        <title>Microbiota from the distal guts of lean and obese adolescents exhibit partial functional redundancy besides clear differences in community structure.</title>
        <authorList>
            <person name="Ferrer M."/>
            <person name="Ruiz A."/>
            <person name="Lanza F."/>
            <person name="Haange S.B."/>
            <person name="Oberbach A."/>
            <person name="Till H."/>
            <person name="Bargiela R."/>
            <person name="Campoy C."/>
            <person name="Segura M.T."/>
            <person name="Richter M."/>
            <person name="von Bergen M."/>
            <person name="Seifert J."/>
            <person name="Suarez A."/>
        </authorList>
    </citation>
    <scope>NUCLEOTIDE SEQUENCE</scope>
</reference>
<dbReference type="InterPro" id="IPR024559">
    <property type="entry name" value="DUF3846"/>
</dbReference>
<evidence type="ECO:0000259" key="1">
    <source>
        <dbReference type="Pfam" id="PF12957"/>
    </source>
</evidence>
<dbReference type="Pfam" id="PF12957">
    <property type="entry name" value="DUF3846"/>
    <property type="match status" value="1"/>
</dbReference>
<sequence length="78" mass="8517">PPTVQEIDGSLESMQRIVGGDIEAVYPFDDPVAIVCHGEGKLLGLPMNRALTDESGVPYDIVCGTFFESELEMRILHP</sequence>
<comment type="caution">
    <text evidence="2">The sequence shown here is derived from an EMBL/GenBank/DDBJ whole genome shotgun (WGS) entry which is preliminary data.</text>
</comment>